<dbReference type="InterPro" id="IPR001138">
    <property type="entry name" value="Zn2Cys6_DnaBD"/>
</dbReference>
<dbReference type="EMBL" id="JAAGWQ010000234">
    <property type="protein sequence ID" value="KAF5658573.1"/>
    <property type="molecule type" value="Genomic_DNA"/>
</dbReference>
<dbReference type="SUPFAM" id="SSF57701">
    <property type="entry name" value="Zn2/Cys6 DNA-binding domain"/>
    <property type="match status" value="1"/>
</dbReference>
<dbReference type="AlphaFoldDB" id="A0A8H5SVZ3"/>
<reference evidence="3 4" key="1">
    <citation type="submission" date="2020-05" db="EMBL/GenBank/DDBJ databases">
        <title>Identification and distribution of gene clusters putatively required for synthesis of sphingolipid metabolism inhibitors in phylogenetically diverse species of the filamentous fungus Fusarium.</title>
        <authorList>
            <person name="Kim H.-S."/>
            <person name="Busman M."/>
            <person name="Brown D.W."/>
            <person name="Divon H."/>
            <person name="Uhlig S."/>
            <person name="Proctor R.H."/>
        </authorList>
    </citation>
    <scope>NUCLEOTIDE SEQUENCE [LARGE SCALE GENOMIC DNA]</scope>
    <source>
        <strain evidence="3 4">NRRL 20693</strain>
    </source>
</reference>
<keyword evidence="4" id="KW-1185">Reference proteome</keyword>
<evidence type="ECO:0000256" key="2">
    <source>
        <dbReference type="SAM" id="MobiDB-lite"/>
    </source>
</evidence>
<evidence type="ECO:0000256" key="1">
    <source>
        <dbReference type="ARBA" id="ARBA00023242"/>
    </source>
</evidence>
<feature type="compositionally biased region" description="Polar residues" evidence="2">
    <location>
        <begin position="55"/>
        <end position="64"/>
    </location>
</feature>
<protein>
    <submittedName>
        <fullName evidence="3">Transcriptional regulatory</fullName>
    </submittedName>
</protein>
<sequence length="482" mass="53590">MPADRRKARSKNGCLTCRIRKVKCDERRPSLSLRGQAAKGLPSPGAYGSPKRLTPSESPNTSVTNEVSSMISPIDLISASQTDSGCHELPGTHLHLANSLRLNAEDRAAFAYIPTSIIVLSYGKLWTWSCFSYIYTHIASQYPGVMRSFIAVANMELRASEILSIQDVAGSGASSEKACQLGASATAHYTQALKDLSSLLDHICQGPEQTRDIDALFVMWFLILRYEAYDSEATGASLLHLDGIRSFLRPFLQENGEKSEKKLPCVAQAMLLYTLGQFCLDFLSRDAHDYISHEHLFLSVRSALPKIWGEQYPVSELLDDLENYRPLRLYHLCQGAKLELLRLARSTTHDTSSLKKLCIQVERFGDEFADILLLAKKTPSSGGKRLMWTVYSAALDFHALRILCSSLDVYGEIPFKPEPSLSYIFAVATKALKEDSRQICRFMWSLSVALSKGHGHSSQSWLSSQLSRARVLMPKFGIPGLI</sequence>
<dbReference type="PANTHER" id="PTHR37534:SF49">
    <property type="entry name" value="LYSINE BIOSYNTHESIS REGULATORY PROTEIN LYS14"/>
    <property type="match status" value="1"/>
</dbReference>
<dbReference type="PANTHER" id="PTHR37534">
    <property type="entry name" value="TRANSCRIPTIONAL ACTIVATOR PROTEIN UGA3"/>
    <property type="match status" value="1"/>
</dbReference>
<name>A0A8H5SVZ3_FUSHE</name>
<dbReference type="OrthoDB" id="648861at2759"/>
<dbReference type="GO" id="GO:0045944">
    <property type="term" value="P:positive regulation of transcription by RNA polymerase II"/>
    <property type="evidence" value="ECO:0007669"/>
    <property type="project" value="TreeGrafter"/>
</dbReference>
<dbReference type="GO" id="GO:0008270">
    <property type="term" value="F:zinc ion binding"/>
    <property type="evidence" value="ECO:0007669"/>
    <property type="project" value="InterPro"/>
</dbReference>
<feature type="region of interest" description="Disordered" evidence="2">
    <location>
        <begin position="28"/>
        <end position="64"/>
    </location>
</feature>
<organism evidence="3 4">
    <name type="scientific">Fusarium heterosporum</name>
    <dbReference type="NCBI Taxonomy" id="42747"/>
    <lineage>
        <taxon>Eukaryota</taxon>
        <taxon>Fungi</taxon>
        <taxon>Dikarya</taxon>
        <taxon>Ascomycota</taxon>
        <taxon>Pezizomycotina</taxon>
        <taxon>Sordariomycetes</taxon>
        <taxon>Hypocreomycetidae</taxon>
        <taxon>Hypocreales</taxon>
        <taxon>Nectriaceae</taxon>
        <taxon>Fusarium</taxon>
        <taxon>Fusarium heterosporum species complex</taxon>
    </lineage>
</organism>
<dbReference type="Proteomes" id="UP000567885">
    <property type="component" value="Unassembled WGS sequence"/>
</dbReference>
<dbReference type="CDD" id="cd00067">
    <property type="entry name" value="GAL4"/>
    <property type="match status" value="1"/>
</dbReference>
<dbReference type="GO" id="GO:0000976">
    <property type="term" value="F:transcription cis-regulatory region binding"/>
    <property type="evidence" value="ECO:0007669"/>
    <property type="project" value="TreeGrafter"/>
</dbReference>
<dbReference type="InterPro" id="IPR036864">
    <property type="entry name" value="Zn2-C6_fun-type_DNA-bd_sf"/>
</dbReference>
<dbReference type="GO" id="GO:0000981">
    <property type="term" value="F:DNA-binding transcription factor activity, RNA polymerase II-specific"/>
    <property type="evidence" value="ECO:0007669"/>
    <property type="project" value="InterPro"/>
</dbReference>
<keyword evidence="1" id="KW-0539">Nucleus</keyword>
<accession>A0A8H5SVZ3</accession>
<comment type="caution">
    <text evidence="3">The sequence shown here is derived from an EMBL/GenBank/DDBJ whole genome shotgun (WGS) entry which is preliminary data.</text>
</comment>
<evidence type="ECO:0000313" key="3">
    <source>
        <dbReference type="EMBL" id="KAF5658573.1"/>
    </source>
</evidence>
<gene>
    <name evidence="3" type="ORF">FHETE_9810</name>
</gene>
<dbReference type="GO" id="GO:0005634">
    <property type="term" value="C:nucleus"/>
    <property type="evidence" value="ECO:0007669"/>
    <property type="project" value="TreeGrafter"/>
</dbReference>
<proteinExistence type="predicted"/>
<evidence type="ECO:0000313" key="4">
    <source>
        <dbReference type="Proteomes" id="UP000567885"/>
    </source>
</evidence>